<sequence length="84" mass="9384">MTVPPGVALPDAMRLTTQSCEGRIFMPIFLTLDDDVVCDGSVVRHAGKRRQMRGGVQVFPGGKWRDLQADHNGAIFLFDHNEMR</sequence>
<dbReference type="Proteomes" id="UP000257706">
    <property type="component" value="Unassembled WGS sequence"/>
</dbReference>
<dbReference type="EMBL" id="DMAI01000243">
    <property type="protein sequence ID" value="HAE48772.1"/>
    <property type="molecule type" value="Genomic_DNA"/>
</dbReference>
<dbReference type="AlphaFoldDB" id="A0A3B9ILN2"/>
<comment type="caution">
    <text evidence="1">The sequence shown here is derived from an EMBL/GenBank/DDBJ whole genome shotgun (WGS) entry which is preliminary data.</text>
</comment>
<name>A0A3B9ILN2_9PROT</name>
<organism evidence="1 2">
    <name type="scientific">Tistrella mobilis</name>
    <dbReference type="NCBI Taxonomy" id="171437"/>
    <lineage>
        <taxon>Bacteria</taxon>
        <taxon>Pseudomonadati</taxon>
        <taxon>Pseudomonadota</taxon>
        <taxon>Alphaproteobacteria</taxon>
        <taxon>Geminicoccales</taxon>
        <taxon>Geminicoccaceae</taxon>
        <taxon>Tistrella</taxon>
    </lineage>
</organism>
<reference evidence="1 2" key="1">
    <citation type="journal article" date="2018" name="Nat. Biotechnol.">
        <title>A standardized bacterial taxonomy based on genome phylogeny substantially revises the tree of life.</title>
        <authorList>
            <person name="Parks D.H."/>
            <person name="Chuvochina M."/>
            <person name="Waite D.W."/>
            <person name="Rinke C."/>
            <person name="Skarshewski A."/>
            <person name="Chaumeil P.A."/>
            <person name="Hugenholtz P."/>
        </authorList>
    </citation>
    <scope>NUCLEOTIDE SEQUENCE [LARGE SCALE GENOMIC DNA]</scope>
    <source>
        <strain evidence="1">UBA8739</strain>
    </source>
</reference>
<evidence type="ECO:0000313" key="2">
    <source>
        <dbReference type="Proteomes" id="UP000257706"/>
    </source>
</evidence>
<protein>
    <submittedName>
        <fullName evidence="1">Uncharacterized protein</fullName>
    </submittedName>
</protein>
<accession>A0A3B9ILN2</accession>
<evidence type="ECO:0000313" key="1">
    <source>
        <dbReference type="EMBL" id="HAE48772.1"/>
    </source>
</evidence>
<proteinExistence type="predicted"/>
<gene>
    <name evidence="1" type="ORF">DCK97_15255</name>
</gene>